<proteinExistence type="predicted"/>
<reference evidence="1 2" key="1">
    <citation type="submission" date="2019-06" db="EMBL/GenBank/DDBJ databases">
        <title>Sequencing the genomes of 1000 actinobacteria strains.</title>
        <authorList>
            <person name="Klenk H.-P."/>
        </authorList>
    </citation>
    <scope>NUCLEOTIDE SEQUENCE [LARGE SCALE GENOMIC DNA]</scope>
    <source>
        <strain evidence="1 2">DSM 43866</strain>
    </source>
</reference>
<dbReference type="EMBL" id="VIWY01000003">
    <property type="protein sequence ID" value="TWG21415.1"/>
    <property type="molecule type" value="Genomic_DNA"/>
</dbReference>
<dbReference type="OrthoDB" id="7844675at2"/>
<comment type="caution">
    <text evidence="1">The sequence shown here is derived from an EMBL/GenBank/DDBJ whole genome shotgun (WGS) entry which is preliminary data.</text>
</comment>
<keyword evidence="2" id="KW-1185">Reference proteome</keyword>
<gene>
    <name evidence="1" type="ORF">FHX34_103953</name>
</gene>
<name>A0A561WC45_ACTTI</name>
<dbReference type="AlphaFoldDB" id="A0A561WC45"/>
<organism evidence="1 2">
    <name type="scientific">Actinoplanes teichomyceticus</name>
    <dbReference type="NCBI Taxonomy" id="1867"/>
    <lineage>
        <taxon>Bacteria</taxon>
        <taxon>Bacillati</taxon>
        <taxon>Actinomycetota</taxon>
        <taxon>Actinomycetes</taxon>
        <taxon>Micromonosporales</taxon>
        <taxon>Micromonosporaceae</taxon>
        <taxon>Actinoplanes</taxon>
    </lineage>
</organism>
<evidence type="ECO:0000313" key="1">
    <source>
        <dbReference type="EMBL" id="TWG21415.1"/>
    </source>
</evidence>
<evidence type="ECO:0000313" key="2">
    <source>
        <dbReference type="Proteomes" id="UP000320239"/>
    </source>
</evidence>
<protein>
    <submittedName>
        <fullName evidence="1">Uncharacterized protein</fullName>
    </submittedName>
</protein>
<dbReference type="Proteomes" id="UP000320239">
    <property type="component" value="Unassembled WGS sequence"/>
</dbReference>
<accession>A0A561WC45</accession>
<dbReference type="RefSeq" id="WP_145830946.1">
    <property type="nucleotide sequence ID" value="NZ_BOMX01000155.1"/>
</dbReference>
<sequence length="408" mass="45053">MPVHLLSSEHRSEFLATPSLVRMAMVRGTEGQREPTLLIKAESPLLRYLMVSGDLDLVAIRASDNSAVFAVNMKDDPQDPGMNWSYVESDDELLALKLALAGGRCEVFLFNEAAVSVAHAAFRFRVKSGDITEFIRMIEIVDGGYGEDRRAVARNALNMWREGRAGSKVAINATGETVAAWTENDVFHARNVGGLSKLNIFSGNEGSEQEQLAVWLVDNLHPAGVIHSPQVEEGGRSRELTDLLLAYERGCFFIESKALQILGRPTLPDRKRLSRDLAKHVEKATKQLAGAVRSARRGLPVSDESGRGVEVSVDQPPHLIVLVPDLSLLSGATQFGSSFFAQFSEKNRAFFHILDPTELLRVVQAAEMIAKAGREPVTKMEAFDFYLMKRAERSMGVSDPCFHILFRS</sequence>